<proteinExistence type="predicted"/>
<dbReference type="Proteomes" id="UP000799640">
    <property type="component" value="Unassembled WGS sequence"/>
</dbReference>
<organism evidence="4 5">
    <name type="scientific">Trichodelitschia bisporula</name>
    <dbReference type="NCBI Taxonomy" id="703511"/>
    <lineage>
        <taxon>Eukaryota</taxon>
        <taxon>Fungi</taxon>
        <taxon>Dikarya</taxon>
        <taxon>Ascomycota</taxon>
        <taxon>Pezizomycotina</taxon>
        <taxon>Dothideomycetes</taxon>
        <taxon>Dothideomycetes incertae sedis</taxon>
        <taxon>Phaeotrichales</taxon>
        <taxon>Phaeotrichaceae</taxon>
        <taxon>Trichodelitschia</taxon>
    </lineage>
</organism>
<dbReference type="InterPro" id="IPR029058">
    <property type="entry name" value="AB_hydrolase_fold"/>
</dbReference>
<dbReference type="GO" id="GO:0016787">
    <property type="term" value="F:hydrolase activity"/>
    <property type="evidence" value="ECO:0007669"/>
    <property type="project" value="UniProtKB-KW"/>
</dbReference>
<dbReference type="OrthoDB" id="438440at2759"/>
<dbReference type="GO" id="GO:0006629">
    <property type="term" value="P:lipid metabolic process"/>
    <property type="evidence" value="ECO:0007669"/>
    <property type="project" value="InterPro"/>
</dbReference>
<dbReference type="EMBL" id="ML996687">
    <property type="protein sequence ID" value="KAF2405400.1"/>
    <property type="molecule type" value="Genomic_DNA"/>
</dbReference>
<dbReference type="PANTHER" id="PTHR46640">
    <property type="entry name" value="TRIACYLGLYCEROL LIPASE, PUTATIVE (AFU_ORTHOLOGUE AFUA_6G06510)-RELATED"/>
    <property type="match status" value="1"/>
</dbReference>
<accession>A0A6G1IAT6</accession>
<evidence type="ECO:0000313" key="4">
    <source>
        <dbReference type="EMBL" id="KAF2405400.1"/>
    </source>
</evidence>
<dbReference type="InterPro" id="IPR002921">
    <property type="entry name" value="Fungal_lipase-type"/>
</dbReference>
<keyword evidence="5" id="KW-1185">Reference proteome</keyword>
<reference evidence="4" key="1">
    <citation type="journal article" date="2020" name="Stud. Mycol.">
        <title>101 Dothideomycetes genomes: a test case for predicting lifestyles and emergence of pathogens.</title>
        <authorList>
            <person name="Haridas S."/>
            <person name="Albert R."/>
            <person name="Binder M."/>
            <person name="Bloem J."/>
            <person name="Labutti K."/>
            <person name="Salamov A."/>
            <person name="Andreopoulos B."/>
            <person name="Baker S."/>
            <person name="Barry K."/>
            <person name="Bills G."/>
            <person name="Bluhm B."/>
            <person name="Cannon C."/>
            <person name="Castanera R."/>
            <person name="Culley D."/>
            <person name="Daum C."/>
            <person name="Ezra D."/>
            <person name="Gonzalez J."/>
            <person name="Henrissat B."/>
            <person name="Kuo A."/>
            <person name="Liang C."/>
            <person name="Lipzen A."/>
            <person name="Lutzoni F."/>
            <person name="Magnuson J."/>
            <person name="Mondo S."/>
            <person name="Nolan M."/>
            <person name="Ohm R."/>
            <person name="Pangilinan J."/>
            <person name="Park H.-J."/>
            <person name="Ramirez L."/>
            <person name="Alfaro M."/>
            <person name="Sun H."/>
            <person name="Tritt A."/>
            <person name="Yoshinaga Y."/>
            <person name="Zwiers L.-H."/>
            <person name="Turgeon B."/>
            <person name="Goodwin S."/>
            <person name="Spatafora J."/>
            <person name="Crous P."/>
            <person name="Grigoriev I."/>
        </authorList>
    </citation>
    <scope>NUCLEOTIDE SEQUENCE</scope>
    <source>
        <strain evidence="4">CBS 262.69</strain>
    </source>
</reference>
<dbReference type="Gene3D" id="3.40.50.1820">
    <property type="entry name" value="alpha/beta hydrolase"/>
    <property type="match status" value="1"/>
</dbReference>
<dbReference type="PANTHER" id="PTHR46640:SF1">
    <property type="entry name" value="FUNGAL LIPASE-LIKE DOMAIN-CONTAINING PROTEIN-RELATED"/>
    <property type="match status" value="1"/>
</dbReference>
<name>A0A6G1IAT6_9PEZI</name>
<protein>
    <submittedName>
        <fullName evidence="4">Alpha/beta-hydrolase</fullName>
    </submittedName>
</protein>
<evidence type="ECO:0000256" key="2">
    <source>
        <dbReference type="ARBA" id="ARBA00022801"/>
    </source>
</evidence>
<dbReference type="CDD" id="cd00519">
    <property type="entry name" value="Lipase_3"/>
    <property type="match status" value="1"/>
</dbReference>
<dbReference type="SUPFAM" id="SSF53474">
    <property type="entry name" value="alpha/beta-Hydrolases"/>
    <property type="match status" value="1"/>
</dbReference>
<evidence type="ECO:0000313" key="5">
    <source>
        <dbReference type="Proteomes" id="UP000799640"/>
    </source>
</evidence>
<keyword evidence="2 4" id="KW-0378">Hydrolase</keyword>
<keyword evidence="1" id="KW-0732">Signal</keyword>
<gene>
    <name evidence="4" type="ORF">EJ06DRAFT_535315</name>
</gene>
<evidence type="ECO:0000256" key="1">
    <source>
        <dbReference type="ARBA" id="ARBA00022729"/>
    </source>
</evidence>
<dbReference type="Pfam" id="PF01764">
    <property type="entry name" value="Lipase_3"/>
    <property type="match status" value="1"/>
</dbReference>
<evidence type="ECO:0000259" key="3">
    <source>
        <dbReference type="Pfam" id="PF01764"/>
    </source>
</evidence>
<feature type="domain" description="Fungal lipase-type" evidence="3">
    <location>
        <begin position="130"/>
        <end position="273"/>
    </location>
</feature>
<dbReference type="AlphaFoldDB" id="A0A6G1IAT6"/>
<sequence>MGFLELALLLCSGFFLGFLLLLALNLAFGFEKGNHLSVWDRFVGVIPILRHGNNDSVSLQLFDELEELARIVDITYCVGMTGLGIRKPFECASRCKDFPDFELVSMWNTGPLLSDSCGYIALSHNSSRVIVAFRGTYSITNTIADLSAMPQEFAPYPGGKGEDTPKCENCTVHTGFYASWKNTRDEILPFIEAALMEHPSYALTLVGHSLGGAVAAFAGIELLSRGFKPSVTTFGEPRIGNEAFARYVDARFNGRDYRRVTHVGDPVPLLPLEEWGYVPHGNEIFISKSELPPGPEDVHHCNSTAEARCIDAPTEGWFPSRFKLWELFFSHRDYFWRLGLCIPVGEPFWGRPGDE</sequence>
<dbReference type="InterPro" id="IPR051299">
    <property type="entry name" value="AB_hydrolase_lip/est"/>
</dbReference>